<dbReference type="AlphaFoldDB" id="A0A7X6I9E1"/>
<keyword evidence="2" id="KW-1185">Reference proteome</keyword>
<dbReference type="EMBL" id="VTOW01000001">
    <property type="protein sequence ID" value="NKE69306.1"/>
    <property type="molecule type" value="Genomic_DNA"/>
</dbReference>
<organism evidence="1 2">
    <name type="scientific">Candidatus Manganitrophus noduliformans</name>
    <dbReference type="NCBI Taxonomy" id="2606439"/>
    <lineage>
        <taxon>Bacteria</taxon>
        <taxon>Pseudomonadati</taxon>
        <taxon>Nitrospirota</taxon>
        <taxon>Nitrospiria</taxon>
        <taxon>Candidatus Troglogloeales</taxon>
        <taxon>Candidatus Manganitrophaceae</taxon>
        <taxon>Candidatus Manganitrophus</taxon>
    </lineage>
</organism>
<evidence type="ECO:0000313" key="1">
    <source>
        <dbReference type="EMBL" id="NKE69306.1"/>
    </source>
</evidence>
<reference evidence="1 2" key="1">
    <citation type="journal article" date="2020" name="Nature">
        <title>Bacterial chemolithoautotrophy via manganese oxidation.</title>
        <authorList>
            <person name="Yu H."/>
            <person name="Leadbetter J.R."/>
        </authorList>
    </citation>
    <scope>NUCLEOTIDE SEQUENCE [LARGE SCALE GENOMIC DNA]</scope>
    <source>
        <strain evidence="1 2">Mn-1</strain>
    </source>
</reference>
<protein>
    <submittedName>
        <fullName evidence="1">Uncharacterized protein</fullName>
    </submittedName>
</protein>
<proteinExistence type="predicted"/>
<evidence type="ECO:0000313" key="2">
    <source>
        <dbReference type="Proteomes" id="UP000534783"/>
    </source>
</evidence>
<dbReference type="RefSeq" id="WP_168057618.1">
    <property type="nucleotide sequence ID" value="NZ_VTOW01000001.1"/>
</dbReference>
<name>A0A7X6I9E1_9BACT</name>
<comment type="caution">
    <text evidence="1">The sequence shown here is derived from an EMBL/GenBank/DDBJ whole genome shotgun (WGS) entry which is preliminary data.</text>
</comment>
<accession>A0A7X6I9E1</accession>
<sequence>MAKEKAAEKAKSWQDRELPRTFEEKAYRLQQAFINWVDENPDRLRFREDGDWITTRMVELLLLEKAAECSSRRRVDSMRLVATDMMVKVVDDPTTLKEIEAKVDELFKELEAYDEMGLNDPRYQARIQALSDRLTGKNNKQKEE</sequence>
<gene>
    <name evidence="1" type="ORF">MNODULE_00880</name>
</gene>
<dbReference type="Proteomes" id="UP000534783">
    <property type="component" value="Unassembled WGS sequence"/>
</dbReference>